<evidence type="ECO:0000313" key="4">
    <source>
        <dbReference type="Proteomes" id="UP001595075"/>
    </source>
</evidence>
<dbReference type="SUPFAM" id="SSF56112">
    <property type="entry name" value="Protein kinase-like (PK-like)"/>
    <property type="match status" value="1"/>
</dbReference>
<proteinExistence type="predicted"/>
<dbReference type="Proteomes" id="UP001595075">
    <property type="component" value="Unassembled WGS sequence"/>
</dbReference>
<dbReference type="Pfam" id="PF00069">
    <property type="entry name" value="Pkinase"/>
    <property type="match status" value="1"/>
</dbReference>
<feature type="compositionally biased region" description="Polar residues" evidence="1">
    <location>
        <begin position="178"/>
        <end position="191"/>
    </location>
</feature>
<evidence type="ECO:0000259" key="2">
    <source>
        <dbReference type="PROSITE" id="PS50011"/>
    </source>
</evidence>
<dbReference type="InterPro" id="IPR008271">
    <property type="entry name" value="Ser/Thr_kinase_AS"/>
</dbReference>
<organism evidence="3 4">
    <name type="scientific">Oculimacula yallundae</name>
    <dbReference type="NCBI Taxonomy" id="86028"/>
    <lineage>
        <taxon>Eukaryota</taxon>
        <taxon>Fungi</taxon>
        <taxon>Dikarya</taxon>
        <taxon>Ascomycota</taxon>
        <taxon>Pezizomycotina</taxon>
        <taxon>Leotiomycetes</taxon>
        <taxon>Helotiales</taxon>
        <taxon>Ploettnerulaceae</taxon>
        <taxon>Oculimacula</taxon>
    </lineage>
</organism>
<keyword evidence="4" id="KW-1185">Reference proteome</keyword>
<feature type="region of interest" description="Disordered" evidence="1">
    <location>
        <begin position="107"/>
        <end position="217"/>
    </location>
</feature>
<feature type="region of interest" description="Disordered" evidence="1">
    <location>
        <begin position="36"/>
        <end position="94"/>
    </location>
</feature>
<evidence type="ECO:0000256" key="1">
    <source>
        <dbReference type="SAM" id="MobiDB-lite"/>
    </source>
</evidence>
<dbReference type="PROSITE" id="PS00108">
    <property type="entry name" value="PROTEIN_KINASE_ST"/>
    <property type="match status" value="1"/>
</dbReference>
<feature type="compositionally biased region" description="Polar residues" evidence="1">
    <location>
        <begin position="144"/>
        <end position="154"/>
    </location>
</feature>
<dbReference type="Gene3D" id="1.10.510.10">
    <property type="entry name" value="Transferase(Phosphotransferase) domain 1"/>
    <property type="match status" value="1"/>
</dbReference>
<dbReference type="InterPro" id="IPR011009">
    <property type="entry name" value="Kinase-like_dom_sf"/>
</dbReference>
<comment type="caution">
    <text evidence="3">The sequence shown here is derived from an EMBL/GenBank/DDBJ whole genome shotgun (WGS) entry which is preliminary data.</text>
</comment>
<sequence length="629" mass="70284">MSLHVANKEDILVPVPKSDLLSSPISKQISIRTRPLIRSRSLSAPPQERIQVSRRPTRTSTSSPSKSRTRTRTRSPTLIQGPSRTSLPTSSNVASSFTLPTCASSLAPSTKLQRSDPQEPQTYSNTPLGGIAENVETHNEGWDVQNNRLSTSGVSRKRKQLDLAQYQPRKRLQEERSSFIQDKPVNSSLPQPSVDLYLLSGGDHKQNGEEDRDIPSCPRERDIGRVIAYGGLGEVLAYKRGQPETLVVKIYVHANSFERELRAYRKILASEMPIPIPQFLGQVVFPASFRSPRRLQKYQTPYKPHSLGLVLERLKGPVLSDVLHLLDMSQLVALRQEIRAGLEDLHRIGISHQDIKENNIMFRREQPKDWVFIDFGEAKFSSELSGRAWQQACANDQADVATIFDTAEAQYAIQAGLHFLEYYGTPSSDGIQSTQCIHINNDCPVLAADCLRKHVGLNTSTTLARDDVQRHLASILKAATRIPATAFPLVSTILTTFPSPIPRLAKYATNILHCAGGSHYALYQLDVQLSNSELPLDYQVQFHRTKISILKKHGSITERLAALKAAVPVLVEYYGEEDPRSRSAKQELERLLAVDAEESRYEGLTTLRYLPGRMNSSRISFGSARLLEL</sequence>
<feature type="domain" description="Protein kinase" evidence="2">
    <location>
        <begin position="221"/>
        <end position="592"/>
    </location>
</feature>
<gene>
    <name evidence="3" type="ORF">VTL71DRAFT_9454</name>
</gene>
<feature type="compositionally biased region" description="Polar residues" evidence="1">
    <location>
        <begin position="78"/>
        <end position="94"/>
    </location>
</feature>
<accession>A0ABR4BTP9</accession>
<name>A0ABR4BTP9_9HELO</name>
<protein>
    <recommendedName>
        <fullName evidence="2">Protein kinase domain-containing protein</fullName>
    </recommendedName>
</protein>
<feature type="compositionally biased region" description="Polar residues" evidence="1">
    <location>
        <begin position="118"/>
        <end position="127"/>
    </location>
</feature>
<reference evidence="3 4" key="1">
    <citation type="journal article" date="2024" name="Commun. Biol.">
        <title>Comparative genomic analysis of thermophilic fungi reveals convergent evolutionary adaptations and gene losses.</title>
        <authorList>
            <person name="Steindorff A.S."/>
            <person name="Aguilar-Pontes M.V."/>
            <person name="Robinson A.J."/>
            <person name="Andreopoulos B."/>
            <person name="LaButti K."/>
            <person name="Kuo A."/>
            <person name="Mondo S."/>
            <person name="Riley R."/>
            <person name="Otillar R."/>
            <person name="Haridas S."/>
            <person name="Lipzen A."/>
            <person name="Grimwood J."/>
            <person name="Schmutz J."/>
            <person name="Clum A."/>
            <person name="Reid I.D."/>
            <person name="Moisan M.C."/>
            <person name="Butler G."/>
            <person name="Nguyen T.T.M."/>
            <person name="Dewar K."/>
            <person name="Conant G."/>
            <person name="Drula E."/>
            <person name="Henrissat B."/>
            <person name="Hansel C."/>
            <person name="Singer S."/>
            <person name="Hutchinson M.I."/>
            <person name="de Vries R.P."/>
            <person name="Natvig D.O."/>
            <person name="Powell A.J."/>
            <person name="Tsang A."/>
            <person name="Grigoriev I.V."/>
        </authorList>
    </citation>
    <scope>NUCLEOTIDE SEQUENCE [LARGE SCALE GENOMIC DNA]</scope>
    <source>
        <strain evidence="3 4">CBS 494.80</strain>
    </source>
</reference>
<evidence type="ECO:0000313" key="3">
    <source>
        <dbReference type="EMBL" id="KAL2060424.1"/>
    </source>
</evidence>
<dbReference type="InterPro" id="IPR000719">
    <property type="entry name" value="Prot_kinase_dom"/>
</dbReference>
<dbReference type="EMBL" id="JAZHXI010000022">
    <property type="protein sequence ID" value="KAL2060424.1"/>
    <property type="molecule type" value="Genomic_DNA"/>
</dbReference>
<dbReference type="PROSITE" id="PS50011">
    <property type="entry name" value="PROTEIN_KINASE_DOM"/>
    <property type="match status" value="1"/>
</dbReference>